<evidence type="ECO:0000313" key="1">
    <source>
        <dbReference type="EMBL" id="KAK8564978.1"/>
    </source>
</evidence>
<protein>
    <submittedName>
        <fullName evidence="1">Uncharacterized protein</fullName>
    </submittedName>
</protein>
<organism evidence="1 2">
    <name type="scientific">Hibiscus sabdariffa</name>
    <name type="common">roselle</name>
    <dbReference type="NCBI Taxonomy" id="183260"/>
    <lineage>
        <taxon>Eukaryota</taxon>
        <taxon>Viridiplantae</taxon>
        <taxon>Streptophyta</taxon>
        <taxon>Embryophyta</taxon>
        <taxon>Tracheophyta</taxon>
        <taxon>Spermatophyta</taxon>
        <taxon>Magnoliopsida</taxon>
        <taxon>eudicotyledons</taxon>
        <taxon>Gunneridae</taxon>
        <taxon>Pentapetalae</taxon>
        <taxon>rosids</taxon>
        <taxon>malvids</taxon>
        <taxon>Malvales</taxon>
        <taxon>Malvaceae</taxon>
        <taxon>Malvoideae</taxon>
        <taxon>Hibiscus</taxon>
    </lineage>
</organism>
<reference evidence="1 2" key="1">
    <citation type="journal article" date="2024" name="G3 (Bethesda)">
        <title>Genome assembly of Hibiscus sabdariffa L. provides insights into metabolisms of medicinal natural products.</title>
        <authorList>
            <person name="Kim T."/>
        </authorList>
    </citation>
    <scope>NUCLEOTIDE SEQUENCE [LARGE SCALE GENOMIC DNA]</scope>
    <source>
        <strain evidence="1">TK-2024</strain>
        <tissue evidence="1">Old leaves</tissue>
    </source>
</reference>
<dbReference type="Proteomes" id="UP001472677">
    <property type="component" value="Unassembled WGS sequence"/>
</dbReference>
<dbReference type="EMBL" id="JBBPBM010000010">
    <property type="protein sequence ID" value="KAK8564978.1"/>
    <property type="molecule type" value="Genomic_DNA"/>
</dbReference>
<gene>
    <name evidence="1" type="ORF">V6N12_058554</name>
</gene>
<evidence type="ECO:0000313" key="2">
    <source>
        <dbReference type="Proteomes" id="UP001472677"/>
    </source>
</evidence>
<comment type="caution">
    <text evidence="1">The sequence shown here is derived from an EMBL/GenBank/DDBJ whole genome shotgun (WGS) entry which is preliminary data.</text>
</comment>
<keyword evidence="2" id="KW-1185">Reference proteome</keyword>
<proteinExistence type="predicted"/>
<accession>A0ABR2EUC1</accession>
<name>A0ABR2EUC1_9ROSI</name>
<sequence length="186" mass="19853">MENPSLLKIPSVVEIPADSWNMKKGRTWEESIIVDDATMEAMITEGPSFKGGSSFGPNLGELNVEVTNRKSRATNVNPGIARETGKAAGSGGTGSRFQLLVVVMEEVKPMDSVNLNMRKKVMREEAVGYGVEVNVILDSGANGNEVSGVRLSRPILVTKENGVGTTSHVTGREMVKGGYTGLIRSS</sequence>